<feature type="compositionally biased region" description="Basic and acidic residues" evidence="1">
    <location>
        <begin position="35"/>
        <end position="48"/>
    </location>
</feature>
<feature type="compositionally biased region" description="Basic residues" evidence="1">
    <location>
        <begin position="150"/>
        <end position="160"/>
    </location>
</feature>
<dbReference type="EMBL" id="GL945446">
    <property type="protein sequence ID" value="EGO18853.1"/>
    <property type="molecule type" value="Genomic_DNA"/>
</dbReference>
<dbReference type="RefSeq" id="XP_007324506.1">
    <property type="nucleotide sequence ID" value="XM_007324444.1"/>
</dbReference>
<feature type="non-terminal residue" evidence="2">
    <location>
        <position position="160"/>
    </location>
</feature>
<accession>F8PDN2</accession>
<dbReference type="OrthoDB" id="2678603at2759"/>
<dbReference type="GeneID" id="18821539"/>
<feature type="compositionally biased region" description="Polar residues" evidence="1">
    <location>
        <begin position="99"/>
        <end position="109"/>
    </location>
</feature>
<sequence length="160" mass="17487">MDGVRDMYLREGTHVTDTPTFEGLRDMMETPAGYHKSDQEEDSGTHSEEDTDVNEVSVRAAADAGRTTRSGASAKPRDKGDMSRPTTTRVVNVIADTVVPNSDQEQRQPGQLEVLKDRSTQASTGITAEVEEVSGTMAQSTAREGQIPRAKPRLLRGRKQ</sequence>
<feature type="region of interest" description="Disordered" evidence="1">
    <location>
        <begin position="1"/>
        <end position="160"/>
    </location>
</feature>
<evidence type="ECO:0000313" key="2">
    <source>
        <dbReference type="EMBL" id="EGO18853.1"/>
    </source>
</evidence>
<protein>
    <submittedName>
        <fullName evidence="2">Uncharacterized protein</fullName>
    </submittedName>
</protein>
<gene>
    <name evidence="2" type="ORF">SERLADRAFT_480500</name>
</gene>
<name>F8PDN2_SERL9</name>
<feature type="compositionally biased region" description="Basic and acidic residues" evidence="1">
    <location>
        <begin position="1"/>
        <end position="14"/>
    </location>
</feature>
<dbReference type="HOGENOM" id="CLU_1656395_0_0_1"/>
<proteinExistence type="predicted"/>
<dbReference type="Proteomes" id="UP000008064">
    <property type="component" value="Unassembled WGS sequence"/>
</dbReference>
<evidence type="ECO:0000256" key="1">
    <source>
        <dbReference type="SAM" id="MobiDB-lite"/>
    </source>
</evidence>
<dbReference type="KEGG" id="sla:SERLADRAFT_480500"/>
<organism>
    <name type="scientific">Serpula lacrymans var. lacrymans (strain S7.9)</name>
    <name type="common">Dry rot fungus</name>
    <dbReference type="NCBI Taxonomy" id="578457"/>
    <lineage>
        <taxon>Eukaryota</taxon>
        <taxon>Fungi</taxon>
        <taxon>Dikarya</taxon>
        <taxon>Basidiomycota</taxon>
        <taxon>Agaricomycotina</taxon>
        <taxon>Agaricomycetes</taxon>
        <taxon>Agaricomycetidae</taxon>
        <taxon>Boletales</taxon>
        <taxon>Coniophorineae</taxon>
        <taxon>Serpulaceae</taxon>
        <taxon>Serpula</taxon>
    </lineage>
</organism>
<dbReference type="AlphaFoldDB" id="F8PDN2"/>
<reference evidence="2" key="1">
    <citation type="submission" date="2011-04" db="EMBL/GenBank/DDBJ databases">
        <title>Evolution of plant cell wall degrading machinery underlies the functional diversity of forest fungi.</title>
        <authorList>
            <consortium name="US DOE Joint Genome Institute (JGI-PGF)"/>
            <person name="Eastwood D.C."/>
            <person name="Floudas D."/>
            <person name="Binder M."/>
            <person name="Majcherczyk A."/>
            <person name="Schneider P."/>
            <person name="Aerts A."/>
            <person name="Asiegbu F.O."/>
            <person name="Baker S.E."/>
            <person name="Barry K."/>
            <person name="Bendiksby M."/>
            <person name="Blumentritt M."/>
            <person name="Coutinho P.M."/>
            <person name="Cullen D."/>
            <person name="Cullen D."/>
            <person name="Gathman A."/>
            <person name="Goodell B."/>
            <person name="Henrissat B."/>
            <person name="Ihrmark K."/>
            <person name="Kauserud H."/>
            <person name="Kohler A."/>
            <person name="LaButti K."/>
            <person name="Lapidus A."/>
            <person name="Lavin J.L."/>
            <person name="Lee Y.-H."/>
            <person name="Lindquist E."/>
            <person name="Lilly W."/>
            <person name="Lucas S."/>
            <person name="Morin E."/>
            <person name="Murat C."/>
            <person name="Oguiza J.A."/>
            <person name="Park J."/>
            <person name="Pisabarro A.G."/>
            <person name="Riley R."/>
            <person name="Rosling A."/>
            <person name="Salamov A."/>
            <person name="Schmidt O."/>
            <person name="Schmutz J."/>
            <person name="Skrede I."/>
            <person name="Stenlid J."/>
            <person name="Wiebenga A."/>
            <person name="Xie X."/>
            <person name="Kues U."/>
            <person name="Hibbett D.S."/>
            <person name="Hoffmeister D."/>
            <person name="Hogberg N."/>
            <person name="Martin F."/>
            <person name="Grigoriev I.V."/>
            <person name="Watkinson S.C."/>
        </authorList>
    </citation>
    <scope>NUCLEOTIDE SEQUENCE</scope>
    <source>
        <strain evidence="2">S7.9</strain>
    </source>
</reference>